<dbReference type="GO" id="GO:0047372">
    <property type="term" value="F:monoacylglycerol lipase activity"/>
    <property type="evidence" value="ECO:0007669"/>
    <property type="project" value="TreeGrafter"/>
</dbReference>
<dbReference type="InterPro" id="IPR000073">
    <property type="entry name" value="AB_hydrolase_1"/>
</dbReference>
<sequence>MFWLLLLSPIVFFFAFWYKRYLEADKPIIYGRHSSKFTHLVVSLPAVQKQFFPTWWCPFGFAQTIARQFFRSRPTLSWRREVYEHSDGGVQALDWLEPIDANEKTPLVFFLPGITGSTHDCSYIIHCAKDVVKQGWRCVVVNARGLGGVPLKTAKTYNAAYTDDFRDIVQMSLQRYPDAKKMACGFSLGGMILWNYLAKHTRENCGLLAGMVISSPFDNFRSTASLETFWPRLFFNSHLANCLKEVIFPYKELFEKHLDWELLMKTNTIRGFDANFVVPMFGYNDWEHYYTEATLKTKVSRIPIPVLTLNSSDDCFAPIDSLPLEEISQSENVVAVVTKHGGHTAFMSHHDPNENGLVEPLLLDLASKVFSGDF</sequence>
<name>A0AAF3F8K6_9BILA</name>
<evidence type="ECO:0000256" key="2">
    <source>
        <dbReference type="PIRSR" id="PIRSR005211-1"/>
    </source>
</evidence>
<accession>A0AAF3F8K6</accession>
<dbReference type="InterPro" id="IPR029058">
    <property type="entry name" value="AB_hydrolase_fold"/>
</dbReference>
<dbReference type="GO" id="GO:0051793">
    <property type="term" value="P:medium-chain fatty acid catabolic process"/>
    <property type="evidence" value="ECO:0007669"/>
    <property type="project" value="TreeGrafter"/>
</dbReference>
<comment type="similarity">
    <text evidence="1">Belongs to the AB hydrolase superfamily. AB hydrolase 4 family.</text>
</comment>
<feature type="active site" description="Charge relay system" evidence="2">
    <location>
        <position position="314"/>
    </location>
</feature>
<evidence type="ECO:0000256" key="1">
    <source>
        <dbReference type="ARBA" id="ARBA00010884"/>
    </source>
</evidence>
<evidence type="ECO:0000313" key="4">
    <source>
        <dbReference type="Proteomes" id="UP000887575"/>
    </source>
</evidence>
<dbReference type="WBParaSite" id="MBELARI_LOCUS316">
    <property type="protein sequence ID" value="MBELARI_LOCUS316"/>
    <property type="gene ID" value="MBELARI_LOCUS316"/>
</dbReference>
<dbReference type="WBParaSite" id="MBELARI_LOCUS16967">
    <property type="protein sequence ID" value="MBELARI_LOCUS16967"/>
    <property type="gene ID" value="MBELARI_LOCUS16967"/>
</dbReference>
<dbReference type="AlphaFoldDB" id="A0AAF3F8K6"/>
<feature type="active site" description="Charge relay system" evidence="2">
    <location>
        <position position="187"/>
    </location>
</feature>
<dbReference type="PIRSF" id="PIRSF005211">
    <property type="entry name" value="Ab_hydro_YheT"/>
    <property type="match status" value="1"/>
</dbReference>
<organism evidence="4 6">
    <name type="scientific">Mesorhabditis belari</name>
    <dbReference type="NCBI Taxonomy" id="2138241"/>
    <lineage>
        <taxon>Eukaryota</taxon>
        <taxon>Metazoa</taxon>
        <taxon>Ecdysozoa</taxon>
        <taxon>Nematoda</taxon>
        <taxon>Chromadorea</taxon>
        <taxon>Rhabditida</taxon>
        <taxon>Rhabditina</taxon>
        <taxon>Rhabditomorpha</taxon>
        <taxon>Rhabditoidea</taxon>
        <taxon>Rhabditidae</taxon>
        <taxon>Mesorhabditinae</taxon>
        <taxon>Mesorhabditis</taxon>
    </lineage>
</organism>
<evidence type="ECO:0000313" key="6">
    <source>
        <dbReference type="WBParaSite" id="MBELARI_LOCUS316"/>
    </source>
</evidence>
<feature type="domain" description="AB hydrolase-1" evidence="3">
    <location>
        <begin position="106"/>
        <end position="349"/>
    </location>
</feature>
<proteinExistence type="inferred from homology"/>
<reference evidence="5 6" key="1">
    <citation type="submission" date="2024-02" db="UniProtKB">
        <authorList>
            <consortium name="WormBaseParasite"/>
        </authorList>
    </citation>
    <scope>IDENTIFICATION</scope>
</reference>
<dbReference type="PANTHER" id="PTHR10794:SF63">
    <property type="entry name" value="ALPHA_BETA HYDROLASE 1, ISOFORM A"/>
    <property type="match status" value="1"/>
</dbReference>
<dbReference type="GO" id="GO:0051792">
    <property type="term" value="P:medium-chain fatty acid biosynthetic process"/>
    <property type="evidence" value="ECO:0007669"/>
    <property type="project" value="TreeGrafter"/>
</dbReference>
<dbReference type="Proteomes" id="UP000887575">
    <property type="component" value="Unassembled WGS sequence"/>
</dbReference>
<dbReference type="Pfam" id="PF00561">
    <property type="entry name" value="Abhydrolase_1"/>
    <property type="match status" value="1"/>
</dbReference>
<dbReference type="GO" id="GO:0008126">
    <property type="term" value="F:acetylesterase activity"/>
    <property type="evidence" value="ECO:0007669"/>
    <property type="project" value="TreeGrafter"/>
</dbReference>
<dbReference type="InterPro" id="IPR050960">
    <property type="entry name" value="AB_hydrolase_4_sf"/>
</dbReference>
<protein>
    <recommendedName>
        <fullName evidence="3">AB hydrolase-1 domain-containing protein</fullName>
    </recommendedName>
</protein>
<evidence type="ECO:0000259" key="3">
    <source>
        <dbReference type="Pfam" id="PF00561"/>
    </source>
</evidence>
<dbReference type="InterPro" id="IPR012020">
    <property type="entry name" value="ABHD4"/>
</dbReference>
<dbReference type="PANTHER" id="PTHR10794">
    <property type="entry name" value="ABHYDROLASE DOMAIN-CONTAINING PROTEIN"/>
    <property type="match status" value="1"/>
</dbReference>
<feature type="active site" description="Charge relay system" evidence="2">
    <location>
        <position position="343"/>
    </location>
</feature>
<dbReference type="SUPFAM" id="SSF53474">
    <property type="entry name" value="alpha/beta-Hydrolases"/>
    <property type="match status" value="1"/>
</dbReference>
<dbReference type="Gene3D" id="3.40.50.1820">
    <property type="entry name" value="alpha/beta hydrolase"/>
    <property type="match status" value="1"/>
</dbReference>
<evidence type="ECO:0000313" key="5">
    <source>
        <dbReference type="WBParaSite" id="MBELARI_LOCUS16967"/>
    </source>
</evidence>
<keyword evidence="4" id="KW-1185">Reference proteome</keyword>